<dbReference type="InterPro" id="IPR036388">
    <property type="entry name" value="WH-like_DNA-bd_sf"/>
</dbReference>
<feature type="compositionally biased region" description="Polar residues" evidence="2">
    <location>
        <begin position="14"/>
        <end position="23"/>
    </location>
</feature>
<evidence type="ECO:0000256" key="1">
    <source>
        <dbReference type="ARBA" id="ARBA00023125"/>
    </source>
</evidence>
<evidence type="ECO:0000313" key="5">
    <source>
        <dbReference type="Proteomes" id="UP000193689"/>
    </source>
</evidence>
<reference evidence="4 5" key="1">
    <citation type="submission" date="2016-07" db="EMBL/GenBank/DDBJ databases">
        <title>Pervasive Adenine N6-methylation of Active Genes in Fungi.</title>
        <authorList>
            <consortium name="DOE Joint Genome Institute"/>
            <person name="Mondo S.J."/>
            <person name="Dannebaum R.O."/>
            <person name="Kuo R.C."/>
            <person name="Labutti K."/>
            <person name="Haridas S."/>
            <person name="Kuo A."/>
            <person name="Salamov A."/>
            <person name="Ahrendt S.R."/>
            <person name="Lipzen A."/>
            <person name="Sullivan W."/>
            <person name="Andreopoulos W.B."/>
            <person name="Clum A."/>
            <person name="Lindquist E."/>
            <person name="Daum C."/>
            <person name="Ramamoorthy G.K."/>
            <person name="Gryganskyi A."/>
            <person name="Culley D."/>
            <person name="Magnuson J.K."/>
            <person name="James T.Y."/>
            <person name="O'Malley M.A."/>
            <person name="Stajich J.E."/>
            <person name="Spatafora J.W."/>
            <person name="Visel A."/>
            <person name="Grigoriev I.V."/>
        </authorList>
    </citation>
    <scope>NUCLEOTIDE SEQUENCE [LARGE SCALE GENOMIC DNA]</scope>
    <source>
        <strain evidence="4 5">CBS 129021</strain>
    </source>
</reference>
<comment type="caution">
    <text evidence="4">The sequence shown here is derived from an EMBL/GenBank/DDBJ whole genome shotgun (WGS) entry which is preliminary data.</text>
</comment>
<protein>
    <submittedName>
        <fullName evidence="4">RFX DNA-binding domain-domain-containing protein</fullName>
    </submittedName>
</protein>
<dbReference type="PANTHER" id="PTHR12619:SF5">
    <property type="entry name" value="TRANSCRIPTION FACTOR RFX4"/>
    <property type="match status" value="1"/>
</dbReference>
<evidence type="ECO:0000313" key="4">
    <source>
        <dbReference type="EMBL" id="ORY71983.1"/>
    </source>
</evidence>
<feature type="region of interest" description="Disordered" evidence="2">
    <location>
        <begin position="786"/>
        <end position="809"/>
    </location>
</feature>
<dbReference type="FunFam" id="1.10.10.10:FF:000119">
    <property type="entry name" value="DNA damage and replication checkpoint protein"/>
    <property type="match status" value="1"/>
</dbReference>
<dbReference type="STRING" id="1141098.A0A1Y2EKA3"/>
<organism evidence="4 5">
    <name type="scientific">Pseudomassariella vexata</name>
    <dbReference type="NCBI Taxonomy" id="1141098"/>
    <lineage>
        <taxon>Eukaryota</taxon>
        <taxon>Fungi</taxon>
        <taxon>Dikarya</taxon>
        <taxon>Ascomycota</taxon>
        <taxon>Pezizomycotina</taxon>
        <taxon>Sordariomycetes</taxon>
        <taxon>Xylariomycetidae</taxon>
        <taxon>Amphisphaeriales</taxon>
        <taxon>Pseudomassariaceae</taxon>
        <taxon>Pseudomassariella</taxon>
    </lineage>
</organism>
<keyword evidence="5" id="KW-1185">Reference proteome</keyword>
<feature type="region of interest" description="Disordered" evidence="2">
    <location>
        <begin position="1"/>
        <end position="23"/>
    </location>
</feature>
<dbReference type="GeneID" id="63777910"/>
<feature type="region of interest" description="Disordered" evidence="2">
    <location>
        <begin position="89"/>
        <end position="120"/>
    </location>
</feature>
<dbReference type="Gene3D" id="1.10.10.10">
    <property type="entry name" value="Winged helix-like DNA-binding domain superfamily/Winged helix DNA-binding domain"/>
    <property type="match status" value="1"/>
</dbReference>
<dbReference type="GO" id="GO:0000981">
    <property type="term" value="F:DNA-binding transcription factor activity, RNA polymerase II-specific"/>
    <property type="evidence" value="ECO:0007669"/>
    <property type="project" value="TreeGrafter"/>
</dbReference>
<dbReference type="InterPro" id="IPR039779">
    <property type="entry name" value="RFX-like"/>
</dbReference>
<feature type="domain" description="RFX-type winged-helix" evidence="3">
    <location>
        <begin position="207"/>
        <end position="286"/>
    </location>
</feature>
<dbReference type="Pfam" id="PF25340">
    <property type="entry name" value="BCD_RFX"/>
    <property type="match status" value="1"/>
</dbReference>
<dbReference type="AlphaFoldDB" id="A0A1Y2EKA3"/>
<dbReference type="EMBL" id="MCFJ01000001">
    <property type="protein sequence ID" value="ORY71983.1"/>
    <property type="molecule type" value="Genomic_DNA"/>
</dbReference>
<dbReference type="InterPro" id="IPR057321">
    <property type="entry name" value="RFX1-4/6/8-like_BCD"/>
</dbReference>
<dbReference type="GO" id="GO:0000978">
    <property type="term" value="F:RNA polymerase II cis-regulatory region sequence-specific DNA binding"/>
    <property type="evidence" value="ECO:0007669"/>
    <property type="project" value="TreeGrafter"/>
</dbReference>
<dbReference type="Proteomes" id="UP000193689">
    <property type="component" value="Unassembled WGS sequence"/>
</dbReference>
<dbReference type="InParanoid" id="A0A1Y2EKA3"/>
<feature type="compositionally biased region" description="Polar residues" evidence="2">
    <location>
        <begin position="105"/>
        <end position="116"/>
    </location>
</feature>
<dbReference type="RefSeq" id="XP_040721575.1">
    <property type="nucleotide sequence ID" value="XM_040861698.1"/>
</dbReference>
<feature type="compositionally biased region" description="Polar residues" evidence="2">
    <location>
        <begin position="799"/>
        <end position="809"/>
    </location>
</feature>
<accession>A0A1Y2EKA3</accession>
<dbReference type="PANTHER" id="PTHR12619">
    <property type="entry name" value="RFX TRANSCRIPTION FACTOR FAMILY"/>
    <property type="match status" value="1"/>
</dbReference>
<gene>
    <name evidence="4" type="ORF">BCR38DRAFT_454352</name>
</gene>
<proteinExistence type="predicted"/>
<dbReference type="OrthoDB" id="10056949at2759"/>
<feature type="region of interest" description="Disordered" evidence="2">
    <location>
        <begin position="143"/>
        <end position="164"/>
    </location>
</feature>
<dbReference type="SUPFAM" id="SSF46785">
    <property type="entry name" value="Winged helix' DNA-binding domain"/>
    <property type="match status" value="1"/>
</dbReference>
<dbReference type="Pfam" id="PF02257">
    <property type="entry name" value="RFX_DNA_binding"/>
    <property type="match status" value="1"/>
</dbReference>
<keyword evidence="1 4" id="KW-0238">DNA-binding</keyword>
<dbReference type="PROSITE" id="PS51526">
    <property type="entry name" value="RFX_DBD"/>
    <property type="match status" value="1"/>
</dbReference>
<dbReference type="InterPro" id="IPR036390">
    <property type="entry name" value="WH_DNA-bd_sf"/>
</dbReference>
<name>A0A1Y2EKA3_9PEZI</name>
<sequence>MAAQNHPRNRAPSRASTASIHSNTTHNLEQSFAVSHNSYSDQWNTNGHSQPRDMVQAGGHQMTAEDMMLRPASQMSHMQGTQSFAMDTSMQSSVGHPMSYPQHAAMSQNLSQSHSQHGMPADSFAATASFTDPDSQMMDREEIDDGESHAGLPPNPKPSSNKTSANNELEMRQLFQANKHRTLQEVATELHGNERGPNSERTRQVFAMLWINQVCSKGKGSVPRGRVYANYASRCATERTTVLNPASFGKLVRVLYPGLKTRRLGVRGESKYHYVNFTLADDQPETAEPIIQPAIPFPETASFAYSFIKPKSQSPAINTHRAILPSPDIPQQPDTVGTTRSSQNRLHSLYNQPDVSSIDHLHTTTSKTMLRLSFAPDNEEPFRQGDSLVLPKLEPFLPNGTDPDAAMSLQALYRSHCTSLVECIRYCKEKTFFHLYTSFQGTLTMPVQKLFSNPSLAPWIEQCDFLLYQRMMRIVSGLTLQVVPRPVLDTLRNISERLVPHIRDSFQGQPKHVIHAKEAPATIFAALLDRALRVNLTAHAAANMLSNPANRDQMYLDWITMVRLRKVAECIPTRGMDDLVNLLLGELRELLDPQNVPWEIECLTLYGDVAARNGRATQADVSGDDNAQNVLDRWVNFLRSLPTKFSYAHPEDIVWCVQRVGTEIMRDLTIAQGKSFGSWWVTKCWIDEMISFLAEQGGFMKLKCSSPPLSIISKRGVSIKEAASRPGSRFGNGSEEFNTMPNVSQPQGSNAPFPVQIDTHSRDSLGLLANPDDSGIGMRTPEEEFPMDKFELPPDHGQGLQNMSLDPGF</sequence>
<evidence type="ECO:0000256" key="2">
    <source>
        <dbReference type="SAM" id="MobiDB-lite"/>
    </source>
</evidence>
<evidence type="ECO:0000259" key="3">
    <source>
        <dbReference type="PROSITE" id="PS51526"/>
    </source>
</evidence>
<dbReference type="InterPro" id="IPR003150">
    <property type="entry name" value="DNA-bd_RFX"/>
</dbReference>